<sequence length="153" mass="16871">MDWESEDIWAGRITAEADAVRSVPGHGLTDPQAYAVAAGRVAERHLVRAYRFGVWGGTVLAVYVGAQTWHASGSFRDSLAPLAITMLLFCAIGFRLTRRRRWAGFDVGPYAREVETSLRRAQGGVHLLRISAYIVAASVLFYIVCVSWAFPLT</sequence>
<evidence type="ECO:0000256" key="1">
    <source>
        <dbReference type="SAM" id="Phobius"/>
    </source>
</evidence>
<feature type="transmembrane region" description="Helical" evidence="1">
    <location>
        <begin position="78"/>
        <end position="96"/>
    </location>
</feature>
<proteinExistence type="predicted"/>
<keyword evidence="1" id="KW-1133">Transmembrane helix</keyword>
<accession>A0ABV9B4E9</accession>
<organism evidence="2 3">
    <name type="scientific">Streptomyces vulcanius</name>
    <dbReference type="NCBI Taxonomy" id="1441876"/>
    <lineage>
        <taxon>Bacteria</taxon>
        <taxon>Bacillati</taxon>
        <taxon>Actinomycetota</taxon>
        <taxon>Actinomycetes</taxon>
        <taxon>Kitasatosporales</taxon>
        <taxon>Streptomycetaceae</taxon>
        <taxon>Streptomyces</taxon>
    </lineage>
</organism>
<dbReference type="Proteomes" id="UP001595839">
    <property type="component" value="Unassembled WGS sequence"/>
</dbReference>
<feature type="transmembrane region" description="Helical" evidence="1">
    <location>
        <begin position="49"/>
        <end position="66"/>
    </location>
</feature>
<feature type="transmembrane region" description="Helical" evidence="1">
    <location>
        <begin position="127"/>
        <end position="150"/>
    </location>
</feature>
<dbReference type="EMBL" id="JBHSFK010000050">
    <property type="protein sequence ID" value="MFC4507019.1"/>
    <property type="molecule type" value="Genomic_DNA"/>
</dbReference>
<evidence type="ECO:0000313" key="3">
    <source>
        <dbReference type="Proteomes" id="UP001595839"/>
    </source>
</evidence>
<reference evidence="3" key="1">
    <citation type="journal article" date="2019" name="Int. J. Syst. Evol. Microbiol.">
        <title>The Global Catalogue of Microorganisms (GCM) 10K type strain sequencing project: providing services to taxonomists for standard genome sequencing and annotation.</title>
        <authorList>
            <consortium name="The Broad Institute Genomics Platform"/>
            <consortium name="The Broad Institute Genome Sequencing Center for Infectious Disease"/>
            <person name="Wu L."/>
            <person name="Ma J."/>
        </authorList>
    </citation>
    <scope>NUCLEOTIDE SEQUENCE [LARGE SCALE GENOMIC DNA]</scope>
    <source>
        <strain evidence="3">CGMCC 4.7177</strain>
    </source>
</reference>
<gene>
    <name evidence="2" type="ORF">ACFPIH_47565</name>
</gene>
<dbReference type="RefSeq" id="WP_381177425.1">
    <property type="nucleotide sequence ID" value="NZ_JBHSFK010000050.1"/>
</dbReference>
<name>A0ABV9B4E9_9ACTN</name>
<keyword evidence="3" id="KW-1185">Reference proteome</keyword>
<evidence type="ECO:0000313" key="2">
    <source>
        <dbReference type="EMBL" id="MFC4507019.1"/>
    </source>
</evidence>
<comment type="caution">
    <text evidence="2">The sequence shown here is derived from an EMBL/GenBank/DDBJ whole genome shotgun (WGS) entry which is preliminary data.</text>
</comment>
<keyword evidence="1" id="KW-0812">Transmembrane</keyword>
<keyword evidence="1" id="KW-0472">Membrane</keyword>
<protein>
    <submittedName>
        <fullName evidence="2">Uncharacterized protein</fullName>
    </submittedName>
</protein>